<organism evidence="2 3">
    <name type="scientific">Amanita thiersii Skay4041</name>
    <dbReference type="NCBI Taxonomy" id="703135"/>
    <lineage>
        <taxon>Eukaryota</taxon>
        <taxon>Fungi</taxon>
        <taxon>Dikarya</taxon>
        <taxon>Basidiomycota</taxon>
        <taxon>Agaricomycotina</taxon>
        <taxon>Agaricomycetes</taxon>
        <taxon>Agaricomycetidae</taxon>
        <taxon>Agaricales</taxon>
        <taxon>Pluteineae</taxon>
        <taxon>Amanitaceae</taxon>
        <taxon>Amanita</taxon>
    </lineage>
</organism>
<evidence type="ECO:0000313" key="3">
    <source>
        <dbReference type="Proteomes" id="UP000242287"/>
    </source>
</evidence>
<protein>
    <submittedName>
        <fullName evidence="2">Uncharacterized protein</fullName>
    </submittedName>
</protein>
<dbReference type="AlphaFoldDB" id="A0A2A9NZR7"/>
<sequence length="145" mass="15938">MVERLRIATIGDQSLPPTLTPTIIIQSIVSIAQGTNRRGRTQVQGQQQQHSYKQLSYMPATLVVGPVAVAVLTLLRVAAFLQSGYHISKHPDLMPIIESTTTMMAFEVPTSFLKSCPDAIKYRPKLSVVQVVHPSLPNIYTTPSI</sequence>
<keyword evidence="1" id="KW-1133">Transmembrane helix</keyword>
<name>A0A2A9NZR7_9AGAR</name>
<keyword evidence="1" id="KW-0812">Transmembrane</keyword>
<keyword evidence="3" id="KW-1185">Reference proteome</keyword>
<dbReference type="Proteomes" id="UP000242287">
    <property type="component" value="Unassembled WGS sequence"/>
</dbReference>
<reference evidence="2 3" key="1">
    <citation type="submission" date="2014-02" db="EMBL/GenBank/DDBJ databases">
        <title>Transposable element dynamics among asymbiotic and ectomycorrhizal Amanita fungi.</title>
        <authorList>
            <consortium name="DOE Joint Genome Institute"/>
            <person name="Hess J."/>
            <person name="Skrede I."/>
            <person name="Wolfe B."/>
            <person name="LaButti K."/>
            <person name="Ohm R.A."/>
            <person name="Grigoriev I.V."/>
            <person name="Pringle A."/>
        </authorList>
    </citation>
    <scope>NUCLEOTIDE SEQUENCE [LARGE SCALE GENOMIC DNA]</scope>
    <source>
        <strain evidence="2 3">SKay4041</strain>
    </source>
</reference>
<proteinExistence type="predicted"/>
<dbReference type="EMBL" id="KZ301973">
    <property type="protein sequence ID" value="PFH53646.1"/>
    <property type="molecule type" value="Genomic_DNA"/>
</dbReference>
<evidence type="ECO:0000256" key="1">
    <source>
        <dbReference type="SAM" id="Phobius"/>
    </source>
</evidence>
<keyword evidence="1" id="KW-0472">Membrane</keyword>
<accession>A0A2A9NZR7</accession>
<feature type="transmembrane region" description="Helical" evidence="1">
    <location>
        <begin position="60"/>
        <end position="81"/>
    </location>
</feature>
<gene>
    <name evidence="2" type="ORF">AMATHDRAFT_1282</name>
</gene>
<evidence type="ECO:0000313" key="2">
    <source>
        <dbReference type="EMBL" id="PFH53646.1"/>
    </source>
</evidence>